<keyword evidence="1" id="KW-0732">Signal</keyword>
<feature type="signal peptide" evidence="1">
    <location>
        <begin position="1"/>
        <end position="24"/>
    </location>
</feature>
<dbReference type="OrthoDB" id="9787933at2"/>
<evidence type="ECO:0000256" key="1">
    <source>
        <dbReference type="SAM" id="SignalP"/>
    </source>
</evidence>
<dbReference type="BioCyc" id="CORYNE:G18NG-11408-MONOMER"/>
<accession>Q6M4G4</accession>
<name>Q8NPJ6_CORGL</name>
<dbReference type="KEGG" id="cgb:cg2036"/>
<dbReference type="KEGG" id="cgl:Cgl1816"/>
<organism evidence="2 3">
    <name type="scientific">Corynebacterium glutamicum (strain ATCC 13032 / DSM 20300 / JCM 1318 / BCRC 11384 / CCUG 27702 / LMG 3730 / NBRC 12168 / NCIMB 10025 / NRRL B-2784 / 534)</name>
    <dbReference type="NCBI Taxonomy" id="196627"/>
    <lineage>
        <taxon>Bacteria</taxon>
        <taxon>Bacillati</taxon>
        <taxon>Actinomycetota</taxon>
        <taxon>Actinomycetes</taxon>
        <taxon>Mycobacteriales</taxon>
        <taxon>Corynebacteriaceae</taxon>
        <taxon>Corynebacterium</taxon>
    </lineage>
</organism>
<feature type="chain" id="PRO_5004311968" evidence="1">
    <location>
        <begin position="25"/>
        <end position="125"/>
    </location>
</feature>
<accession>Q8NPJ6</accession>
<evidence type="ECO:0000313" key="3">
    <source>
        <dbReference type="Proteomes" id="UP000000582"/>
    </source>
</evidence>
<dbReference type="STRING" id="196627.cg2036"/>
<dbReference type="EMBL" id="BA000036">
    <property type="protein sequence ID" value="BAB99209.1"/>
    <property type="molecule type" value="Genomic_DNA"/>
</dbReference>
<sequence>MLRKASITLMISVTLLTCASPAQALSSQALSSESSTSQSDSPTQFVASIAAPFNKNLTYEQRKAIRFGPTTEQEAEQCLAKYGRDGEGPWPAIAIYPDCSFDTIEQDFYDQAISKALSVISLGSS</sequence>
<proteinExistence type="predicted"/>
<dbReference type="AlphaFoldDB" id="Q8NPJ6"/>
<keyword evidence="3" id="KW-1185">Reference proteome</keyword>
<gene>
    <name evidence="2" type="ordered locus">Cgl1816</name>
</gene>
<dbReference type="HOGENOM" id="CLU_1988881_0_0_11"/>
<evidence type="ECO:0000313" key="2">
    <source>
        <dbReference type="EMBL" id="BAB99209.1"/>
    </source>
</evidence>
<dbReference type="Proteomes" id="UP000000582">
    <property type="component" value="Chromosome"/>
</dbReference>
<reference evidence="3" key="1">
    <citation type="journal article" date="2003" name="Appl. Microbiol. Biotechnol.">
        <title>The Corynebacterium glutamicum genome: features and impacts on biotechnological processes.</title>
        <authorList>
            <person name="Ikeda M."/>
            <person name="Nakagawa S."/>
        </authorList>
    </citation>
    <scope>NUCLEOTIDE SEQUENCE [LARGE SCALE GENOMIC DNA]</scope>
    <source>
        <strain evidence="3">ATCC 13032 / DSM 20300 / BCRC 11384 / JCM 1318 / LMG 3730 / NCIMB 10025</strain>
    </source>
</reference>
<protein>
    <submittedName>
        <fullName evidence="2">Uncharacterized protein</fullName>
    </submittedName>
</protein>